<evidence type="ECO:0000256" key="3">
    <source>
        <dbReference type="ARBA" id="ARBA00022692"/>
    </source>
</evidence>
<feature type="domain" description="ABC transmembrane type-1" evidence="10">
    <location>
        <begin position="51"/>
        <end position="366"/>
    </location>
</feature>
<dbReference type="Gene3D" id="3.40.50.300">
    <property type="entry name" value="P-loop containing nucleotide triphosphate hydrolases"/>
    <property type="match status" value="1"/>
</dbReference>
<feature type="domain" description="ABC transporter" evidence="9">
    <location>
        <begin position="400"/>
        <end position="642"/>
    </location>
</feature>
<comment type="caution">
    <text evidence="11">The sequence shown here is derived from an EMBL/GenBank/DDBJ whole genome shotgun (WGS) entry which is preliminary data.</text>
</comment>
<dbReference type="Gene3D" id="1.20.1560.10">
    <property type="entry name" value="ABC transporter type 1, transmembrane domain"/>
    <property type="match status" value="1"/>
</dbReference>
<evidence type="ECO:0000256" key="4">
    <source>
        <dbReference type="ARBA" id="ARBA00022741"/>
    </source>
</evidence>
<keyword evidence="3 8" id="KW-0812">Transmembrane</keyword>
<dbReference type="SMART" id="SM00382">
    <property type="entry name" value="AAA"/>
    <property type="match status" value="1"/>
</dbReference>
<feature type="transmembrane region" description="Helical" evidence="8">
    <location>
        <begin position="48"/>
        <end position="66"/>
    </location>
</feature>
<dbReference type="PROSITE" id="PS00211">
    <property type="entry name" value="ABC_TRANSPORTER_1"/>
    <property type="match status" value="1"/>
</dbReference>
<reference evidence="11 12" key="1">
    <citation type="submission" date="2024-11" db="EMBL/GenBank/DDBJ databases">
        <authorList>
            <person name="Mikucki A.G."/>
            <person name="Kahler C.M."/>
        </authorList>
    </citation>
    <scope>NUCLEOTIDE SEQUENCE [LARGE SCALE GENOMIC DNA]</scope>
    <source>
        <strain evidence="11 12">EXNM717</strain>
    </source>
</reference>
<keyword evidence="6 8" id="KW-1133">Transmembrane helix</keyword>
<dbReference type="EMBL" id="JBJGEB010000005">
    <property type="protein sequence ID" value="MFK7642032.1"/>
    <property type="molecule type" value="Genomic_DNA"/>
</dbReference>
<evidence type="ECO:0000256" key="5">
    <source>
        <dbReference type="ARBA" id="ARBA00022840"/>
    </source>
</evidence>
<evidence type="ECO:0000256" key="6">
    <source>
        <dbReference type="ARBA" id="ARBA00022989"/>
    </source>
</evidence>
<protein>
    <submittedName>
        <fullName evidence="11">ABC transporter ATP-binding protein</fullName>
    </submittedName>
</protein>
<proteinExistence type="predicted"/>
<organism evidence="11 12">
    <name type="scientific">Neisseria oralis</name>
    <dbReference type="NCBI Taxonomy" id="1107316"/>
    <lineage>
        <taxon>Bacteria</taxon>
        <taxon>Pseudomonadati</taxon>
        <taxon>Pseudomonadota</taxon>
        <taxon>Betaproteobacteria</taxon>
        <taxon>Neisseriales</taxon>
        <taxon>Neisseriaceae</taxon>
        <taxon>Neisseria</taxon>
    </lineage>
</organism>
<evidence type="ECO:0000256" key="8">
    <source>
        <dbReference type="SAM" id="Phobius"/>
    </source>
</evidence>
<dbReference type="InterPro" id="IPR003593">
    <property type="entry name" value="AAA+_ATPase"/>
</dbReference>
<dbReference type="SUPFAM" id="SSF90123">
    <property type="entry name" value="ABC transporter transmembrane region"/>
    <property type="match status" value="1"/>
</dbReference>
<dbReference type="PANTHER" id="PTHR43394">
    <property type="entry name" value="ATP-DEPENDENT PERMEASE MDL1, MITOCHONDRIAL"/>
    <property type="match status" value="1"/>
</dbReference>
<evidence type="ECO:0000256" key="7">
    <source>
        <dbReference type="ARBA" id="ARBA00023136"/>
    </source>
</evidence>
<dbReference type="Proteomes" id="UP001621964">
    <property type="component" value="Unassembled WGS sequence"/>
</dbReference>
<dbReference type="InterPro" id="IPR011527">
    <property type="entry name" value="ABC1_TM_dom"/>
</dbReference>
<dbReference type="SUPFAM" id="SSF52540">
    <property type="entry name" value="P-loop containing nucleoside triphosphate hydrolases"/>
    <property type="match status" value="1"/>
</dbReference>
<accession>A0ABW8Q5G1</accession>
<dbReference type="PROSITE" id="PS50893">
    <property type="entry name" value="ABC_TRANSPORTER_2"/>
    <property type="match status" value="1"/>
</dbReference>
<keyword evidence="4" id="KW-0547">Nucleotide-binding</keyword>
<dbReference type="CDD" id="cd18564">
    <property type="entry name" value="ABC_6TM_exporter_like"/>
    <property type="match status" value="1"/>
</dbReference>
<comment type="subcellular location">
    <subcellularLocation>
        <location evidence="1">Cell membrane</location>
        <topology evidence="1">Multi-pass membrane protein</topology>
    </subcellularLocation>
</comment>
<sequence length="645" mass="71476">MKNYDWQAAARRFLNYIRPKRPDRPAMQQSNWWLVANRFRDYIRPERWLIAGSLLSMLTATFVRLLKPLPLAFAVDYILVEVVEHVDKIDGGKSPAVKNIKFDTSLFEISLQSIDKQYLLLGCGIAVVLIALLMAASNFLSTVGLSLAGSRILAKVRSDLFVHLLGLSMRFHSQAKNGDLTMRLVSDVAMLREAVVTALMPMLANIFVLSGMLIVMFYLDWQLTLFAIASLPFLWFTTNRSGRRIHEVSRAQRKKEGGLASKASEYIASIKTIQSLSLENETIRSFEGNNDQSRTQEVKSKRLAAGLERRVDLLVAVVTAVVLFKGANNVLGGQMSTGELIVFMSYLNNSFRPVREYAKYTARLSKALAAGERIIDLMDQQPDIKDRPSAKTLTDVRGEIHFDHVGFGYQDKDKNFVSVLKGMDFKINPGESVAIVGPSGSGKTTIANLMLRLYEPDSGIIRIDGCNIQEYTIASLRKQIAVVPQENLLFGVSIRDNIALGALHNAGEVTHGEIIAAAKLANAHDFISVLPDGYNTILSELGSSLSGGQRQRIAVARAAISHSSILLLDEPTVGLDRESESHVINALHNLMKNRTTIMITHDLAFAATADRIIFIEGGVVMEQGSHEELLALGQNYANWWKMQIS</sequence>
<gene>
    <name evidence="11" type="ORF">ACI43T_05920</name>
</gene>
<evidence type="ECO:0000259" key="10">
    <source>
        <dbReference type="PROSITE" id="PS50929"/>
    </source>
</evidence>
<name>A0ABW8Q5G1_9NEIS</name>
<dbReference type="InterPro" id="IPR036640">
    <property type="entry name" value="ABC1_TM_sf"/>
</dbReference>
<feature type="transmembrane region" description="Helical" evidence="8">
    <location>
        <begin position="118"/>
        <end position="140"/>
    </location>
</feature>
<keyword evidence="12" id="KW-1185">Reference proteome</keyword>
<dbReference type="Pfam" id="PF00005">
    <property type="entry name" value="ABC_tran"/>
    <property type="match status" value="1"/>
</dbReference>
<evidence type="ECO:0000313" key="12">
    <source>
        <dbReference type="Proteomes" id="UP001621964"/>
    </source>
</evidence>
<feature type="transmembrane region" description="Helical" evidence="8">
    <location>
        <begin position="194"/>
        <end position="215"/>
    </location>
</feature>
<dbReference type="InterPro" id="IPR027417">
    <property type="entry name" value="P-loop_NTPase"/>
</dbReference>
<evidence type="ECO:0000256" key="2">
    <source>
        <dbReference type="ARBA" id="ARBA00022475"/>
    </source>
</evidence>
<keyword evidence="2" id="KW-1003">Cell membrane</keyword>
<dbReference type="InterPro" id="IPR039421">
    <property type="entry name" value="Type_1_exporter"/>
</dbReference>
<dbReference type="PANTHER" id="PTHR43394:SF1">
    <property type="entry name" value="ATP-BINDING CASSETTE SUB-FAMILY B MEMBER 10, MITOCHONDRIAL"/>
    <property type="match status" value="1"/>
</dbReference>
<dbReference type="PROSITE" id="PS50929">
    <property type="entry name" value="ABC_TM1F"/>
    <property type="match status" value="1"/>
</dbReference>
<dbReference type="Pfam" id="PF00664">
    <property type="entry name" value="ABC_membrane"/>
    <property type="match status" value="1"/>
</dbReference>
<dbReference type="GO" id="GO:0005524">
    <property type="term" value="F:ATP binding"/>
    <property type="evidence" value="ECO:0007669"/>
    <property type="project" value="UniProtKB-KW"/>
</dbReference>
<evidence type="ECO:0000313" key="11">
    <source>
        <dbReference type="EMBL" id="MFK7642032.1"/>
    </source>
</evidence>
<evidence type="ECO:0000256" key="1">
    <source>
        <dbReference type="ARBA" id="ARBA00004651"/>
    </source>
</evidence>
<keyword evidence="5 11" id="KW-0067">ATP-binding</keyword>
<keyword evidence="7 8" id="KW-0472">Membrane</keyword>
<evidence type="ECO:0000259" key="9">
    <source>
        <dbReference type="PROSITE" id="PS50893"/>
    </source>
</evidence>
<dbReference type="RefSeq" id="WP_405385872.1">
    <property type="nucleotide sequence ID" value="NZ_JBJGEB010000005.1"/>
</dbReference>
<dbReference type="InterPro" id="IPR003439">
    <property type="entry name" value="ABC_transporter-like_ATP-bd"/>
</dbReference>
<dbReference type="InterPro" id="IPR017871">
    <property type="entry name" value="ABC_transporter-like_CS"/>
</dbReference>